<dbReference type="AlphaFoldDB" id="A0A495B3A8"/>
<dbReference type="Proteomes" id="UP000279384">
    <property type="component" value="Unassembled WGS sequence"/>
</dbReference>
<dbReference type="EMBL" id="RBID01000017">
    <property type="protein sequence ID" value="RKQ55449.1"/>
    <property type="molecule type" value="Genomic_DNA"/>
</dbReference>
<dbReference type="Pfam" id="PF01593">
    <property type="entry name" value="Amino_oxidase"/>
    <property type="match status" value="1"/>
</dbReference>
<dbReference type="GO" id="GO:0016491">
    <property type="term" value="F:oxidoreductase activity"/>
    <property type="evidence" value="ECO:0007669"/>
    <property type="project" value="InterPro"/>
</dbReference>
<organism evidence="3 4">
    <name type="scientific">Vogesella indigofera</name>
    <name type="common">Pseudomonas indigofera</name>
    <dbReference type="NCBI Taxonomy" id="45465"/>
    <lineage>
        <taxon>Bacteria</taxon>
        <taxon>Pseudomonadati</taxon>
        <taxon>Pseudomonadota</taxon>
        <taxon>Betaproteobacteria</taxon>
        <taxon>Neisseriales</taxon>
        <taxon>Chromobacteriaceae</taxon>
        <taxon>Vogesella</taxon>
    </lineage>
</organism>
<dbReference type="InterPro" id="IPR002937">
    <property type="entry name" value="Amino_oxidase"/>
</dbReference>
<gene>
    <name evidence="3" type="ORF">C8E02_2827</name>
</gene>
<keyword evidence="1" id="KW-0812">Transmembrane</keyword>
<keyword evidence="1" id="KW-1133">Transmembrane helix</keyword>
<evidence type="ECO:0000259" key="2">
    <source>
        <dbReference type="Pfam" id="PF01593"/>
    </source>
</evidence>
<accession>A0A495B3A8</accession>
<evidence type="ECO:0000313" key="3">
    <source>
        <dbReference type="EMBL" id="RKQ55449.1"/>
    </source>
</evidence>
<evidence type="ECO:0000313" key="4">
    <source>
        <dbReference type="Proteomes" id="UP000279384"/>
    </source>
</evidence>
<feature type="domain" description="Amine oxidase" evidence="2">
    <location>
        <begin position="26"/>
        <end position="431"/>
    </location>
</feature>
<dbReference type="Gene3D" id="3.50.50.60">
    <property type="entry name" value="FAD/NAD(P)-binding domain"/>
    <property type="match status" value="2"/>
</dbReference>
<name>A0A495B3A8_VOGIN</name>
<reference evidence="3 4" key="1">
    <citation type="submission" date="2018-10" db="EMBL/GenBank/DDBJ databases">
        <title>Genomic Encyclopedia of Type Strains, Phase IV (KMG-IV): sequencing the most valuable type-strain genomes for metagenomic binning, comparative biology and taxonomic classification.</title>
        <authorList>
            <person name="Goeker M."/>
        </authorList>
    </citation>
    <scope>NUCLEOTIDE SEQUENCE [LARGE SCALE GENOMIC DNA]</scope>
    <source>
        <strain evidence="3 4">DSM 3303</strain>
    </source>
</reference>
<dbReference type="InterPro" id="IPR036188">
    <property type="entry name" value="FAD/NAD-bd_sf"/>
</dbReference>
<dbReference type="SUPFAM" id="SSF51905">
    <property type="entry name" value="FAD/NAD(P)-binding domain"/>
    <property type="match status" value="1"/>
</dbReference>
<proteinExistence type="predicted"/>
<comment type="caution">
    <text evidence="3">The sequence shown here is derived from an EMBL/GenBank/DDBJ whole genome shotgun (WGS) entry which is preliminary data.</text>
</comment>
<keyword evidence="1" id="KW-0472">Membrane</keyword>
<dbReference type="Gene3D" id="3.90.660.10">
    <property type="match status" value="1"/>
</dbReference>
<protein>
    <submittedName>
        <fullName evidence="3">Squalene-associated FAD-dependent desaturase</fullName>
    </submittedName>
</protein>
<dbReference type="PANTHER" id="PTHR42923">
    <property type="entry name" value="PROTOPORPHYRINOGEN OXIDASE"/>
    <property type="match status" value="1"/>
</dbReference>
<dbReference type="NCBIfam" id="TIGR03467">
    <property type="entry name" value="HpnE"/>
    <property type="match status" value="1"/>
</dbReference>
<evidence type="ECO:0000256" key="1">
    <source>
        <dbReference type="SAM" id="Phobius"/>
    </source>
</evidence>
<sequence>MAGVENLDLRLQALKPRVAIIGAGWAGLAAAITLAPAANLVLFEAGKVAGGRARRVPLDGMALDNGQHILIGAYRESLRLMLQVGVDPAQALASQPLRWHQIDGVQLHCPDWPAPWHMLAGLCRARGLGWRDKLALARLLTQLRVRRWQIGHDVAALDWLRQRGQSQALLDGFWTPLILATLNTPPAQASMQLLANVLRDSLGAAQANASRLLLPRTDLSALFAEPALQWLAGAGAQLRLGQRVRHIDWHAARPLVDGDAFDVVLIATAPYHAAALAADEKLSAMLKAWQYQPITTLYLRFEGRVRLPQAMTGLQHGIGQWWFDREALTGEAGLVAVVISAAGEHDTLSRAELTARVLAELQQHVPDLPQLKDSWQITEQRATFAANVGLARPAPRLGVKSGYLAGDWLCADYPATLEGAVRSGIASAHALMQDWKKEHDANV</sequence>
<feature type="transmembrane region" description="Helical" evidence="1">
    <location>
        <begin position="20"/>
        <end position="45"/>
    </location>
</feature>
<dbReference type="InterPro" id="IPR050464">
    <property type="entry name" value="Zeta_carotene_desat/Oxidored"/>
</dbReference>
<dbReference type="InterPro" id="IPR017830">
    <property type="entry name" value="SQase_HpnE"/>
</dbReference>
<dbReference type="PANTHER" id="PTHR42923:SF47">
    <property type="entry name" value="BLR3003 PROTEIN"/>
    <property type="match status" value="1"/>
</dbReference>